<dbReference type="PANTHER" id="PTHR35797:SF1">
    <property type="entry name" value="PROTEASE"/>
    <property type="match status" value="1"/>
</dbReference>
<evidence type="ECO:0000313" key="3">
    <source>
        <dbReference type="EMBL" id="MEJ2860230.1"/>
    </source>
</evidence>
<feature type="transmembrane region" description="Helical" evidence="1">
    <location>
        <begin position="45"/>
        <end position="64"/>
    </location>
</feature>
<reference evidence="3 4" key="1">
    <citation type="submission" date="2024-03" db="EMBL/GenBank/DDBJ databases">
        <title>Actinomycetospora sp. OC33-EN07, a novel actinomycete isolated from wild orchid (Aerides multiflora).</title>
        <authorList>
            <person name="Suriyachadkun C."/>
        </authorList>
    </citation>
    <scope>NUCLEOTIDE SEQUENCE [LARGE SCALE GENOMIC DNA]</scope>
    <source>
        <strain evidence="3 4">OC33-EN07</strain>
    </source>
</reference>
<protein>
    <submittedName>
        <fullName evidence="3">CPBP family intramembrane glutamic endopeptidase</fullName>
        <ecNumber evidence="3">3.4.-.-</ecNumber>
    </submittedName>
</protein>
<dbReference type="Proteomes" id="UP001369736">
    <property type="component" value="Unassembled WGS sequence"/>
</dbReference>
<keyword evidence="1" id="KW-0812">Transmembrane</keyword>
<keyword evidence="1" id="KW-0472">Membrane</keyword>
<dbReference type="RefSeq" id="WP_337699580.1">
    <property type="nucleotide sequence ID" value="NZ_JBBEGM010000001.1"/>
</dbReference>
<dbReference type="Pfam" id="PF02517">
    <property type="entry name" value="Rce1-like"/>
    <property type="match status" value="1"/>
</dbReference>
<dbReference type="InterPro" id="IPR003675">
    <property type="entry name" value="Rce1/LyrA-like_dom"/>
</dbReference>
<organism evidence="3 4">
    <name type="scientific">Actinomycetospora flava</name>
    <dbReference type="NCBI Taxonomy" id="3129232"/>
    <lineage>
        <taxon>Bacteria</taxon>
        <taxon>Bacillati</taxon>
        <taxon>Actinomycetota</taxon>
        <taxon>Actinomycetes</taxon>
        <taxon>Pseudonocardiales</taxon>
        <taxon>Pseudonocardiaceae</taxon>
        <taxon>Actinomycetospora</taxon>
    </lineage>
</organism>
<dbReference type="InterPro" id="IPR042150">
    <property type="entry name" value="MmRce1-like"/>
</dbReference>
<keyword evidence="4" id="KW-1185">Reference proteome</keyword>
<feature type="transmembrane region" description="Helical" evidence="1">
    <location>
        <begin position="117"/>
        <end position="138"/>
    </location>
</feature>
<dbReference type="EC" id="3.4.-.-" evidence="3"/>
<sequence length="284" mass="29073">MTEVVTGVARSERARARRGLAVFVPLVVVAEVACLGLLTATGSPATLYLLLWSVALASVAARLVTREGFRDVSFRWGGPRSTSWAIVGVVVPLVVGTLSFGAVWLSGLVPFAPPGGAPGLLGALAVGLVLGVVGATGEEIGWRGYVLTRLVDAGVPRPVLVHAVLWGLWQLPLIFAGLLAVDHPDPVVAAVIFMAATVPMGFLLARMRLSSGSLWPGVVARGAWTGIVAGAFWPAAAAGGASAAVWVGAESGLLVAVALGMVAVVVCAGTWTYRRTPEDPGTSL</sequence>
<feature type="transmembrane region" description="Helical" evidence="1">
    <location>
        <begin position="187"/>
        <end position="205"/>
    </location>
</feature>
<evidence type="ECO:0000259" key="2">
    <source>
        <dbReference type="Pfam" id="PF02517"/>
    </source>
</evidence>
<gene>
    <name evidence="3" type="ORF">WCD58_03630</name>
</gene>
<evidence type="ECO:0000256" key="1">
    <source>
        <dbReference type="SAM" id="Phobius"/>
    </source>
</evidence>
<feature type="transmembrane region" description="Helical" evidence="1">
    <location>
        <begin position="159"/>
        <end position="181"/>
    </location>
</feature>
<dbReference type="GO" id="GO:0016787">
    <property type="term" value="F:hydrolase activity"/>
    <property type="evidence" value="ECO:0007669"/>
    <property type="project" value="UniProtKB-KW"/>
</dbReference>
<dbReference type="EMBL" id="JBBEGM010000001">
    <property type="protein sequence ID" value="MEJ2860230.1"/>
    <property type="molecule type" value="Genomic_DNA"/>
</dbReference>
<feature type="domain" description="CAAX prenyl protease 2/Lysostaphin resistance protein A-like" evidence="2">
    <location>
        <begin position="123"/>
        <end position="225"/>
    </location>
</feature>
<accession>A0ABU8LYM2</accession>
<dbReference type="PANTHER" id="PTHR35797">
    <property type="entry name" value="PROTEASE-RELATED"/>
    <property type="match status" value="1"/>
</dbReference>
<feature type="transmembrane region" description="Helical" evidence="1">
    <location>
        <begin position="84"/>
        <end position="105"/>
    </location>
</feature>
<name>A0ABU8LYM2_9PSEU</name>
<evidence type="ECO:0000313" key="4">
    <source>
        <dbReference type="Proteomes" id="UP001369736"/>
    </source>
</evidence>
<keyword evidence="1" id="KW-1133">Transmembrane helix</keyword>
<feature type="transmembrane region" description="Helical" evidence="1">
    <location>
        <begin position="20"/>
        <end position="39"/>
    </location>
</feature>
<keyword evidence="3" id="KW-0378">Hydrolase</keyword>
<proteinExistence type="predicted"/>
<feature type="transmembrane region" description="Helical" evidence="1">
    <location>
        <begin position="253"/>
        <end position="273"/>
    </location>
</feature>
<comment type="caution">
    <text evidence="3">The sequence shown here is derived from an EMBL/GenBank/DDBJ whole genome shotgun (WGS) entry which is preliminary data.</text>
</comment>